<comment type="caution">
    <text evidence="2">The sequence shown here is derived from an EMBL/GenBank/DDBJ whole genome shotgun (WGS) entry which is preliminary data.</text>
</comment>
<dbReference type="Proteomes" id="UP000093510">
    <property type="component" value="Unassembled WGS sequence"/>
</dbReference>
<evidence type="ECO:0000313" key="3">
    <source>
        <dbReference type="Proteomes" id="UP000093510"/>
    </source>
</evidence>
<name>A0A1B9E0R8_9FLAO</name>
<keyword evidence="1" id="KW-0732">Signal</keyword>
<reference evidence="2 3" key="1">
    <citation type="submission" date="2016-03" db="EMBL/GenBank/DDBJ databases">
        <authorList>
            <person name="Ploux O."/>
        </authorList>
    </citation>
    <scope>NUCLEOTIDE SEQUENCE [LARGE SCALE GENOMIC DNA]</scope>
    <source>
        <strain evidence="2 3">LPB0076</strain>
    </source>
</reference>
<gene>
    <name evidence="2" type="ORF">LPBF_07905</name>
</gene>
<sequence>MQLKKIMLFLILAATPNLFSQVIVTPIEVKNKTHYITTTIGYPVSGTYLFEGESGPIVSLNDNGSGIYQLHNQPEKRMVWGIECSQKGIPKFREGFDSAVYTLWYKTDAAESQTEQIVEWNEVQFSIHFKKKKMFISGEREKSYKEDE</sequence>
<dbReference type="RefSeq" id="WP_066334780.1">
    <property type="nucleotide sequence ID" value="NZ_CP017688.1"/>
</dbReference>
<organism evidence="2 3">
    <name type="scientific">Flavobacterium crassostreae</name>
    <dbReference type="NCBI Taxonomy" id="1763534"/>
    <lineage>
        <taxon>Bacteria</taxon>
        <taxon>Pseudomonadati</taxon>
        <taxon>Bacteroidota</taxon>
        <taxon>Flavobacteriia</taxon>
        <taxon>Flavobacteriales</taxon>
        <taxon>Flavobacteriaceae</taxon>
        <taxon>Flavobacterium</taxon>
    </lineage>
</organism>
<dbReference type="AlphaFoldDB" id="A0A1B9E0R8"/>
<accession>A0A1B9E0R8</accession>
<proteinExistence type="predicted"/>
<evidence type="ECO:0000313" key="2">
    <source>
        <dbReference type="EMBL" id="OCB75517.1"/>
    </source>
</evidence>
<feature type="signal peptide" evidence="1">
    <location>
        <begin position="1"/>
        <end position="20"/>
    </location>
</feature>
<evidence type="ECO:0000256" key="1">
    <source>
        <dbReference type="SAM" id="SignalP"/>
    </source>
</evidence>
<dbReference type="EMBL" id="LVEP01000028">
    <property type="protein sequence ID" value="OCB75517.1"/>
    <property type="molecule type" value="Genomic_DNA"/>
</dbReference>
<feature type="chain" id="PRO_5008625015" evidence="1">
    <location>
        <begin position="21"/>
        <end position="148"/>
    </location>
</feature>
<dbReference type="STRING" id="1763534.GCA_001831475_01417"/>
<protein>
    <submittedName>
        <fullName evidence="2">Uncharacterized protein</fullName>
    </submittedName>
</protein>
<keyword evidence="3" id="KW-1185">Reference proteome</keyword>
<dbReference type="OrthoDB" id="795889at2"/>